<accession>A0ABR9UXA3</accession>
<reference evidence="1 2" key="1">
    <citation type="submission" date="2020-10" db="EMBL/GenBank/DDBJ databases">
        <authorList>
            <person name="Castelo-Branco R."/>
            <person name="Eusebio N."/>
            <person name="Adriana R."/>
            <person name="Vieira A."/>
            <person name="Brugerolle De Fraissinette N."/>
            <person name="Rezende De Castro R."/>
            <person name="Schneider M.P."/>
            <person name="Vasconcelos V."/>
            <person name="Leao P.N."/>
        </authorList>
    </citation>
    <scope>NUCLEOTIDE SEQUENCE [LARGE SCALE GENOMIC DNA]</scope>
    <source>
        <strain evidence="1 2">LEGE 06123</strain>
    </source>
</reference>
<proteinExistence type="predicted"/>
<gene>
    <name evidence="1" type="ORF">IQ230_21640</name>
</gene>
<keyword evidence="2" id="KW-1185">Reference proteome</keyword>
<dbReference type="RefSeq" id="WP_193934315.1">
    <property type="nucleotide sequence ID" value="NZ_CAWPMZ010000110.1"/>
</dbReference>
<dbReference type="Proteomes" id="UP000651156">
    <property type="component" value="Unassembled WGS sequence"/>
</dbReference>
<organism evidence="1 2">
    <name type="scientific">Gloeocapsopsis crepidinum LEGE 06123</name>
    <dbReference type="NCBI Taxonomy" id="588587"/>
    <lineage>
        <taxon>Bacteria</taxon>
        <taxon>Bacillati</taxon>
        <taxon>Cyanobacteriota</taxon>
        <taxon>Cyanophyceae</taxon>
        <taxon>Oscillatoriophycideae</taxon>
        <taxon>Chroococcales</taxon>
        <taxon>Chroococcaceae</taxon>
        <taxon>Gloeocapsopsis</taxon>
    </lineage>
</organism>
<protein>
    <submittedName>
        <fullName evidence="1">Uncharacterized protein</fullName>
    </submittedName>
</protein>
<sequence length="47" mass="5796">MSTMGQEHPWTVMRASELFKWVETGAYNRVLQKRDWRQQKLREIPIY</sequence>
<comment type="caution">
    <text evidence="1">The sequence shown here is derived from an EMBL/GenBank/DDBJ whole genome shotgun (WGS) entry which is preliminary data.</text>
</comment>
<name>A0ABR9UXA3_9CHRO</name>
<dbReference type="EMBL" id="JADEWN010000069">
    <property type="protein sequence ID" value="MBE9192909.1"/>
    <property type="molecule type" value="Genomic_DNA"/>
</dbReference>
<evidence type="ECO:0000313" key="2">
    <source>
        <dbReference type="Proteomes" id="UP000651156"/>
    </source>
</evidence>
<evidence type="ECO:0000313" key="1">
    <source>
        <dbReference type="EMBL" id="MBE9192909.1"/>
    </source>
</evidence>